<evidence type="ECO:0000256" key="7">
    <source>
        <dbReference type="ARBA" id="ARBA00022833"/>
    </source>
</evidence>
<dbReference type="FunFam" id="1.10.565.10:FF:000001">
    <property type="entry name" value="Retinoic acid receptor beta isoform"/>
    <property type="match status" value="1"/>
</dbReference>
<reference evidence="17" key="4">
    <citation type="submission" date="2025-09" db="UniProtKB">
        <authorList>
            <consortium name="Ensembl"/>
        </authorList>
    </citation>
    <scope>IDENTIFICATION</scope>
    <source>
        <strain evidence="17">HSOK</strain>
    </source>
</reference>
<dbReference type="GO" id="GO:0005737">
    <property type="term" value="C:cytoplasm"/>
    <property type="evidence" value="ECO:0007669"/>
    <property type="project" value="UniProtKB-SubCell"/>
</dbReference>
<dbReference type="PROSITE" id="PS51030">
    <property type="entry name" value="NUCLEAR_REC_DBD_2"/>
    <property type="match status" value="1"/>
</dbReference>
<dbReference type="GO" id="GO:0043565">
    <property type="term" value="F:sequence-specific DNA binding"/>
    <property type="evidence" value="ECO:0007669"/>
    <property type="project" value="InterPro"/>
</dbReference>
<evidence type="ECO:0000256" key="10">
    <source>
        <dbReference type="ARBA" id="ARBA00023163"/>
    </source>
</evidence>
<keyword evidence="11 13" id="KW-0675">Receptor</keyword>
<dbReference type="InterPro" id="IPR000536">
    <property type="entry name" value="Nucl_hrmn_rcpt_lig-bd"/>
</dbReference>
<protein>
    <submittedName>
        <fullName evidence="17">Retinoic acid receptor gamma</fullName>
    </submittedName>
</protein>
<feature type="compositionally biased region" description="Acidic residues" evidence="14">
    <location>
        <begin position="449"/>
        <end position="462"/>
    </location>
</feature>
<evidence type="ECO:0000256" key="2">
    <source>
        <dbReference type="ARBA" id="ARBA00004496"/>
    </source>
</evidence>
<sequence length="493" mass="55606">MATNREHQVRHMAGFPRAMYPFTFNSMKGHSPFDLLASSHLFSRFGADLPKEMAALSVETQSTSSEEMVPSSPSPPPPPRVYKPCFVCQDKSSGYHYGVSSCEGCKGFFRRSIQKNMVYTCHRDKNCQINKVTRNRCQYCRLQKCFEVGMSKEAVRNDRNKKKKDVKEEITLPESYELSGELEELVNKVSKAHKETFPSLCQLGKYTTNSSAEHRVQLDLGLWDKFSELSTKCIIKIVEFAKRLPGFTTLTIADQITLLKSACLDILMLRICTRYTPEQDTMTFSDGLTLNRTQMHNAGFGPLTDLVFAFAGQLLPLEMDDTETGLLSAICLICGDRMDLEEPEKVDKLQEPLLEALKIYTRRRRPNKPHMFPRMLMKVTDLRGISTKGAERAITLKMEIPGPMPPLIREMLENPDVFEDSSDSCDSAAAPPPAVPAIKQEEKPTYESAFEEEEEDDDYWDEERERGADSDGEQWGVAAAAAVQKKAATGKTQ</sequence>
<keyword evidence="8 13" id="KW-0805">Transcription regulation</keyword>
<dbReference type="InterPro" id="IPR047159">
    <property type="entry name" value="NR_DBD_RAR"/>
</dbReference>
<dbReference type="InterPro" id="IPR001628">
    <property type="entry name" value="Znf_hrmn_rcpt"/>
</dbReference>
<dbReference type="RefSeq" id="XP_004069176.1">
    <property type="nucleotide sequence ID" value="XM_004069128.2"/>
</dbReference>
<evidence type="ECO:0000256" key="8">
    <source>
        <dbReference type="ARBA" id="ARBA00023015"/>
    </source>
</evidence>
<dbReference type="GO" id="GO:0001889">
    <property type="term" value="P:liver development"/>
    <property type="evidence" value="ECO:0007669"/>
    <property type="project" value="UniProtKB-ARBA"/>
</dbReference>
<dbReference type="SMART" id="SM00430">
    <property type="entry name" value="HOLI"/>
    <property type="match status" value="1"/>
</dbReference>
<keyword evidence="6 13" id="KW-0863">Zinc-finger</keyword>
<dbReference type="InterPro" id="IPR003078">
    <property type="entry name" value="Retinoic_acid_rcpt"/>
</dbReference>
<feature type="domain" description="Nuclear receptor" evidence="15">
    <location>
        <begin position="82"/>
        <end position="157"/>
    </location>
</feature>
<keyword evidence="12 13" id="KW-0539">Nucleus</keyword>
<feature type="region of interest" description="Disordered" evidence="14">
    <location>
        <begin position="57"/>
        <end position="77"/>
    </location>
</feature>
<dbReference type="AlphaFoldDB" id="A0A3P9HVG3"/>
<dbReference type="PRINTS" id="PR00398">
    <property type="entry name" value="STRDHORMONER"/>
</dbReference>
<dbReference type="InterPro" id="IPR013088">
    <property type="entry name" value="Znf_NHR/GATA"/>
</dbReference>
<dbReference type="Gene3D" id="3.30.50.10">
    <property type="entry name" value="Erythroid Transcription Factor GATA-1, subunit A"/>
    <property type="match status" value="1"/>
</dbReference>
<dbReference type="SUPFAM" id="SSF48508">
    <property type="entry name" value="Nuclear receptor ligand-binding domain"/>
    <property type="match status" value="1"/>
</dbReference>
<evidence type="ECO:0000256" key="6">
    <source>
        <dbReference type="ARBA" id="ARBA00022771"/>
    </source>
</evidence>
<dbReference type="Proteomes" id="UP000265200">
    <property type="component" value="Chromosome 5"/>
</dbReference>
<dbReference type="PROSITE" id="PS00031">
    <property type="entry name" value="NUCLEAR_REC_DBD_1"/>
    <property type="match status" value="1"/>
</dbReference>
<dbReference type="InterPro" id="IPR001723">
    <property type="entry name" value="Nuclear_hrmn_rcpt"/>
</dbReference>
<evidence type="ECO:0000256" key="1">
    <source>
        <dbReference type="ARBA" id="ARBA00004123"/>
    </source>
</evidence>
<evidence type="ECO:0000259" key="16">
    <source>
        <dbReference type="PROSITE" id="PS51843"/>
    </source>
</evidence>
<dbReference type="Pfam" id="PF00104">
    <property type="entry name" value="Hormone_recep"/>
    <property type="match status" value="1"/>
</dbReference>
<dbReference type="PANTHER" id="PTHR24085">
    <property type="entry name" value="NUCLEAR HORMONE RECEPTOR"/>
    <property type="match status" value="1"/>
</dbReference>
<feature type="compositionally biased region" description="Low complexity" evidence="14">
    <location>
        <begin position="476"/>
        <end position="493"/>
    </location>
</feature>
<dbReference type="SUPFAM" id="SSF57716">
    <property type="entry name" value="Glucocorticoid receptor-like (DNA-binding domain)"/>
    <property type="match status" value="1"/>
</dbReference>
<comment type="similarity">
    <text evidence="3">Belongs to the nuclear hormone receptor family. NR1 subfamily.</text>
</comment>
<dbReference type="CDD" id="cd06964">
    <property type="entry name" value="NR_DBD_RAR"/>
    <property type="match status" value="1"/>
</dbReference>
<reference evidence="17" key="3">
    <citation type="submission" date="2025-08" db="UniProtKB">
        <authorList>
            <consortium name="Ensembl"/>
        </authorList>
    </citation>
    <scope>IDENTIFICATION</scope>
    <source>
        <strain evidence="17">HSOK</strain>
    </source>
</reference>
<comment type="subcellular location">
    <subcellularLocation>
        <location evidence="2">Cytoplasm</location>
    </subcellularLocation>
    <subcellularLocation>
        <location evidence="1 13">Nucleus</location>
    </subcellularLocation>
</comment>
<name>A0A3P9HVG3_ORYLA</name>
<proteinExistence type="inferred from homology"/>
<dbReference type="Pfam" id="PF00105">
    <property type="entry name" value="zf-C4"/>
    <property type="match status" value="1"/>
</dbReference>
<feature type="domain" description="NR LBD" evidence="16">
    <location>
        <begin position="181"/>
        <end position="415"/>
    </location>
</feature>
<evidence type="ECO:0000313" key="17">
    <source>
        <dbReference type="Ensembl" id="ENSORLP00015011781.1"/>
    </source>
</evidence>
<evidence type="ECO:0000256" key="11">
    <source>
        <dbReference type="ARBA" id="ARBA00023170"/>
    </source>
</evidence>
<organism evidence="17 18">
    <name type="scientific">Oryzias latipes</name>
    <name type="common">Japanese rice fish</name>
    <name type="synonym">Japanese killifish</name>
    <dbReference type="NCBI Taxonomy" id="8090"/>
    <lineage>
        <taxon>Eukaryota</taxon>
        <taxon>Metazoa</taxon>
        <taxon>Chordata</taxon>
        <taxon>Craniata</taxon>
        <taxon>Vertebrata</taxon>
        <taxon>Euteleostomi</taxon>
        <taxon>Actinopterygii</taxon>
        <taxon>Neopterygii</taxon>
        <taxon>Teleostei</taxon>
        <taxon>Neoteleostei</taxon>
        <taxon>Acanthomorphata</taxon>
        <taxon>Ovalentaria</taxon>
        <taxon>Atherinomorphae</taxon>
        <taxon>Beloniformes</taxon>
        <taxon>Adrianichthyidae</taxon>
        <taxon>Oryziinae</taxon>
        <taxon>Oryzias</taxon>
    </lineage>
</organism>
<dbReference type="PROSITE" id="PS51843">
    <property type="entry name" value="NR_LBD"/>
    <property type="match status" value="1"/>
</dbReference>
<dbReference type="PRINTS" id="PR01292">
    <property type="entry name" value="RETNOICACIDR"/>
</dbReference>
<dbReference type="GeneID" id="100125516"/>
<dbReference type="InterPro" id="IPR047158">
    <property type="entry name" value="NR_LBD_RAR"/>
</dbReference>
<evidence type="ECO:0000256" key="13">
    <source>
        <dbReference type="RuleBase" id="RU004334"/>
    </source>
</evidence>
<keyword evidence="9 13" id="KW-0238">DNA-binding</keyword>
<dbReference type="PANTHER" id="PTHR24085:SF7">
    <property type="entry name" value="RETINOIC ACID RECEPTOR GAMMA"/>
    <property type="match status" value="1"/>
</dbReference>
<dbReference type="GO" id="GO:0048384">
    <property type="term" value="P:retinoic acid receptor signaling pathway"/>
    <property type="evidence" value="ECO:0007669"/>
    <property type="project" value="InterPro"/>
</dbReference>
<accession>A0A3P9HVG3</accession>
<dbReference type="SMART" id="SM00399">
    <property type="entry name" value="ZnF_C4"/>
    <property type="match status" value="1"/>
</dbReference>
<evidence type="ECO:0000256" key="12">
    <source>
        <dbReference type="ARBA" id="ARBA00023242"/>
    </source>
</evidence>
<reference evidence="17 18" key="2">
    <citation type="submission" date="2017-04" db="EMBL/GenBank/DDBJ databases">
        <title>CpG methylation of centromeres and impact of large insertions on vertebrate speciation.</title>
        <authorList>
            <person name="Ichikawa K."/>
            <person name="Yoshimura J."/>
            <person name="Morishita S."/>
        </authorList>
    </citation>
    <scope>NUCLEOTIDE SEQUENCE</scope>
    <source>
        <strain evidence="17 18">HSOK</strain>
    </source>
</reference>
<dbReference type="OrthoDB" id="6081310at2759"/>
<dbReference type="PRINTS" id="PR00047">
    <property type="entry name" value="STROIDFINGER"/>
</dbReference>
<dbReference type="Ensembl" id="ENSORLT00015018769.1">
    <property type="protein sequence ID" value="ENSORLP00015011781.1"/>
    <property type="gene ID" value="ENSORLG00015012623.1"/>
</dbReference>
<dbReference type="FunFam" id="3.30.50.10:FF:000004">
    <property type="entry name" value="Retinoic acid receptor beta isoform"/>
    <property type="match status" value="1"/>
</dbReference>
<dbReference type="GO" id="GO:0008270">
    <property type="term" value="F:zinc ion binding"/>
    <property type="evidence" value="ECO:0007669"/>
    <property type="project" value="UniProtKB-KW"/>
</dbReference>
<evidence type="ECO:0000259" key="15">
    <source>
        <dbReference type="PROSITE" id="PS51030"/>
    </source>
</evidence>
<dbReference type="CDD" id="cd06937">
    <property type="entry name" value="NR_LBD_RAR"/>
    <property type="match status" value="1"/>
</dbReference>
<evidence type="ECO:0000256" key="14">
    <source>
        <dbReference type="SAM" id="MobiDB-lite"/>
    </source>
</evidence>
<keyword evidence="7 13" id="KW-0862">Zinc</keyword>
<dbReference type="GO" id="GO:0004879">
    <property type="term" value="F:nuclear receptor activity"/>
    <property type="evidence" value="ECO:0007669"/>
    <property type="project" value="InterPro"/>
</dbReference>
<keyword evidence="5 13" id="KW-0479">Metal-binding</keyword>
<evidence type="ECO:0000256" key="9">
    <source>
        <dbReference type="ARBA" id="ARBA00023125"/>
    </source>
</evidence>
<keyword evidence="10 13" id="KW-0804">Transcription</keyword>
<dbReference type="InterPro" id="IPR035500">
    <property type="entry name" value="NHR-like_dom_sf"/>
</dbReference>
<evidence type="ECO:0000256" key="4">
    <source>
        <dbReference type="ARBA" id="ARBA00011431"/>
    </source>
</evidence>
<reference key="1">
    <citation type="journal article" date="2007" name="Nature">
        <title>The medaka draft genome and insights into vertebrate genome evolution.</title>
        <authorList>
            <person name="Kasahara M."/>
            <person name="Naruse K."/>
            <person name="Sasaki S."/>
            <person name="Nakatani Y."/>
            <person name="Qu W."/>
            <person name="Ahsan B."/>
            <person name="Yamada T."/>
            <person name="Nagayasu Y."/>
            <person name="Doi K."/>
            <person name="Kasai Y."/>
            <person name="Jindo T."/>
            <person name="Kobayashi D."/>
            <person name="Shimada A."/>
            <person name="Toyoda A."/>
            <person name="Kuroki Y."/>
            <person name="Fujiyama A."/>
            <person name="Sasaki T."/>
            <person name="Shimizu A."/>
            <person name="Asakawa S."/>
            <person name="Shimizu N."/>
            <person name="Hashimoto S."/>
            <person name="Yang J."/>
            <person name="Lee Y."/>
            <person name="Matsushima K."/>
            <person name="Sugano S."/>
            <person name="Sakaizumi M."/>
            <person name="Narita T."/>
            <person name="Ohishi K."/>
            <person name="Haga S."/>
            <person name="Ohta F."/>
            <person name="Nomoto H."/>
            <person name="Nogata K."/>
            <person name="Morishita T."/>
            <person name="Endo T."/>
            <person name="Shin-I T."/>
            <person name="Takeda H."/>
            <person name="Morishita S."/>
            <person name="Kohara Y."/>
        </authorList>
    </citation>
    <scope>NUCLEOTIDE SEQUENCE [LARGE SCALE GENOMIC DNA]</scope>
    <source>
        <strain>Hd-rR</strain>
    </source>
</reference>
<feature type="region of interest" description="Disordered" evidence="14">
    <location>
        <begin position="417"/>
        <end position="493"/>
    </location>
</feature>
<evidence type="ECO:0000256" key="5">
    <source>
        <dbReference type="ARBA" id="ARBA00022723"/>
    </source>
</evidence>
<evidence type="ECO:0000256" key="3">
    <source>
        <dbReference type="ARBA" id="ARBA00008092"/>
    </source>
</evidence>
<dbReference type="GO" id="GO:0005634">
    <property type="term" value="C:nucleus"/>
    <property type="evidence" value="ECO:0007669"/>
    <property type="project" value="UniProtKB-SubCell"/>
</dbReference>
<dbReference type="Gene3D" id="1.10.565.10">
    <property type="entry name" value="Retinoid X Receptor"/>
    <property type="match status" value="1"/>
</dbReference>
<evidence type="ECO:0000313" key="18">
    <source>
        <dbReference type="Proteomes" id="UP000265200"/>
    </source>
</evidence>
<comment type="subunit">
    <text evidence="4">Heterodimer; with an rxr molecule. Binds DNA preferentially as a rar/rxr heterodimer.</text>
</comment>